<reference evidence="1 2" key="1">
    <citation type="submission" date="2018-08" db="EMBL/GenBank/DDBJ databases">
        <title>Genome and evolution of the arbuscular mycorrhizal fungus Diversispora epigaea (formerly Glomus versiforme) and its bacterial endosymbionts.</title>
        <authorList>
            <person name="Sun X."/>
            <person name="Fei Z."/>
            <person name="Harrison M."/>
        </authorList>
    </citation>
    <scope>NUCLEOTIDE SEQUENCE [LARGE SCALE GENOMIC DNA]</scope>
    <source>
        <strain evidence="1 2">IT104</strain>
    </source>
</reference>
<organism evidence="1 2">
    <name type="scientific">Diversispora epigaea</name>
    <dbReference type="NCBI Taxonomy" id="1348612"/>
    <lineage>
        <taxon>Eukaryota</taxon>
        <taxon>Fungi</taxon>
        <taxon>Fungi incertae sedis</taxon>
        <taxon>Mucoromycota</taxon>
        <taxon>Glomeromycotina</taxon>
        <taxon>Glomeromycetes</taxon>
        <taxon>Diversisporales</taxon>
        <taxon>Diversisporaceae</taxon>
        <taxon>Diversispora</taxon>
    </lineage>
</organism>
<accession>A0A397IDC7</accession>
<protein>
    <submittedName>
        <fullName evidence="1">Uncharacterized protein</fullName>
    </submittedName>
</protein>
<name>A0A397IDC7_9GLOM</name>
<evidence type="ECO:0000313" key="1">
    <source>
        <dbReference type="EMBL" id="RHZ73881.1"/>
    </source>
</evidence>
<sequence length="58" mass="7001">MDMDTFTEHIADSEYYTLHLARLRNYVIDKRDCEDCNIDDNPFKRPTALELTEMIRFN</sequence>
<proteinExistence type="predicted"/>
<dbReference type="AlphaFoldDB" id="A0A397IDC7"/>
<dbReference type="Proteomes" id="UP000266861">
    <property type="component" value="Unassembled WGS sequence"/>
</dbReference>
<gene>
    <name evidence="1" type="ORF">Glove_228g47</name>
</gene>
<comment type="caution">
    <text evidence="1">The sequence shown here is derived from an EMBL/GenBank/DDBJ whole genome shotgun (WGS) entry which is preliminary data.</text>
</comment>
<keyword evidence="2" id="KW-1185">Reference proteome</keyword>
<dbReference type="EMBL" id="PQFF01000211">
    <property type="protein sequence ID" value="RHZ73881.1"/>
    <property type="molecule type" value="Genomic_DNA"/>
</dbReference>
<evidence type="ECO:0000313" key="2">
    <source>
        <dbReference type="Proteomes" id="UP000266861"/>
    </source>
</evidence>